<accession>A0ABU1MQZ4</accession>
<dbReference type="Proteomes" id="UP001184150">
    <property type="component" value="Unassembled WGS sequence"/>
</dbReference>
<dbReference type="Pfam" id="PF09951">
    <property type="entry name" value="Imm33"/>
    <property type="match status" value="1"/>
</dbReference>
<dbReference type="EMBL" id="JAVDRD010000011">
    <property type="protein sequence ID" value="MDR6512756.1"/>
    <property type="molecule type" value="Genomic_DNA"/>
</dbReference>
<evidence type="ECO:0000313" key="4">
    <source>
        <dbReference type="Proteomes" id="UP001184150"/>
    </source>
</evidence>
<evidence type="ECO:0000259" key="2">
    <source>
        <dbReference type="Pfam" id="PF10077"/>
    </source>
</evidence>
<dbReference type="PANTHER" id="PTHR38743">
    <property type="entry name" value="SIMILAR TO GLYOXYLASE I FAMILY PROTEIN"/>
    <property type="match status" value="1"/>
</dbReference>
<proteinExistence type="predicted"/>
<keyword evidence="4" id="KW-1185">Reference proteome</keyword>
<name>A0ABU1MQZ4_9SPHN</name>
<organism evidence="3 4">
    <name type="scientific">Novosphingobium capsulatum</name>
    <dbReference type="NCBI Taxonomy" id="13688"/>
    <lineage>
        <taxon>Bacteria</taxon>
        <taxon>Pseudomonadati</taxon>
        <taxon>Pseudomonadota</taxon>
        <taxon>Alphaproteobacteria</taxon>
        <taxon>Sphingomonadales</taxon>
        <taxon>Sphingomonadaceae</taxon>
        <taxon>Novosphingobium</taxon>
    </lineage>
</organism>
<evidence type="ECO:0000313" key="3">
    <source>
        <dbReference type="EMBL" id="MDR6512756.1"/>
    </source>
</evidence>
<evidence type="ECO:0000259" key="1">
    <source>
        <dbReference type="Pfam" id="PF09951"/>
    </source>
</evidence>
<dbReference type="InterPro" id="IPR018689">
    <property type="entry name" value="Imm33_dom"/>
</dbReference>
<sequence>MSSPILPNYYLDDPRLRAAEARYTFFLPSMAEIAAVQPNDLVKLLFEYTHETEEYAGERMWVKVGRAEGDHLSGTLGNQPYEPTSPLKPDDAITFERHHIVDIIWNRPDDAPPTSEYREYWERCLVDDCVLNGSEPIEYLYREEPDMTQEGDKHTDSGWRIRGRFNGASDEELAERKASYVALGAVLNRDDSWLAWIDEPAGTRLTRNFETGIYVREE</sequence>
<dbReference type="Pfam" id="PF10077">
    <property type="entry name" value="DUF2314"/>
    <property type="match status" value="1"/>
</dbReference>
<protein>
    <recommendedName>
        <fullName evidence="5">DUF2185 domain-containing protein</fullName>
    </recommendedName>
</protein>
<dbReference type="InterPro" id="IPR018756">
    <property type="entry name" value="DUF2314"/>
</dbReference>
<dbReference type="PANTHER" id="PTHR38743:SF2">
    <property type="entry name" value="DUF2185 DOMAIN-CONTAINING PROTEIN"/>
    <property type="match status" value="1"/>
</dbReference>
<dbReference type="RefSeq" id="WP_022676325.1">
    <property type="nucleotide sequence ID" value="NZ_JAVDRD010000011.1"/>
</dbReference>
<gene>
    <name evidence="3" type="ORF">J2792_003641</name>
</gene>
<evidence type="ECO:0008006" key="5">
    <source>
        <dbReference type="Google" id="ProtNLM"/>
    </source>
</evidence>
<feature type="domain" description="DUF2314" evidence="2">
    <location>
        <begin position="26"/>
        <end position="103"/>
    </location>
</feature>
<reference evidence="3 4" key="1">
    <citation type="submission" date="2023-07" db="EMBL/GenBank/DDBJ databases">
        <title>Sorghum-associated microbial communities from plants grown in Nebraska, USA.</title>
        <authorList>
            <person name="Schachtman D."/>
        </authorList>
    </citation>
    <scope>NUCLEOTIDE SEQUENCE [LARGE SCALE GENOMIC DNA]</scope>
    <source>
        <strain evidence="3 4">DS1027</strain>
    </source>
</reference>
<comment type="caution">
    <text evidence="3">The sequence shown here is derived from an EMBL/GenBank/DDBJ whole genome shotgun (WGS) entry which is preliminary data.</text>
</comment>
<feature type="domain" description="Immunity protein Imm33" evidence="1">
    <location>
        <begin position="124"/>
        <end position="214"/>
    </location>
</feature>